<dbReference type="STRING" id="872970.SAMN04488134_104186"/>
<accession>A0A1H8MKE8</accession>
<dbReference type="PANTHER" id="PTHR36110:SF4">
    <property type="entry name" value="RING-CLEAVING DIOXYGENASE MHQA-RELATED"/>
    <property type="match status" value="1"/>
</dbReference>
<feature type="domain" description="VOC" evidence="1">
    <location>
        <begin position="5"/>
        <end position="131"/>
    </location>
</feature>
<dbReference type="Gene3D" id="3.10.180.10">
    <property type="entry name" value="2,3-Dihydroxybiphenyl 1,2-Dioxygenase, domain 1"/>
    <property type="match status" value="2"/>
</dbReference>
<dbReference type="CDD" id="cd08347">
    <property type="entry name" value="PcpA_C_like"/>
    <property type="match status" value="1"/>
</dbReference>
<dbReference type="InterPro" id="IPR004360">
    <property type="entry name" value="Glyas_Fos-R_dOase_dom"/>
</dbReference>
<dbReference type="Pfam" id="PF00903">
    <property type="entry name" value="Glyoxalase"/>
    <property type="match status" value="2"/>
</dbReference>
<gene>
    <name evidence="2" type="ORF">SAMN04488134_104186</name>
</gene>
<dbReference type="OrthoDB" id="9785698at2"/>
<dbReference type="Proteomes" id="UP000199300">
    <property type="component" value="Unassembled WGS sequence"/>
</dbReference>
<dbReference type="InterPro" id="IPR029068">
    <property type="entry name" value="Glyas_Bleomycin-R_OHBP_Dase"/>
</dbReference>
<evidence type="ECO:0000313" key="3">
    <source>
        <dbReference type="Proteomes" id="UP000199300"/>
    </source>
</evidence>
<reference evidence="2 3" key="1">
    <citation type="submission" date="2016-10" db="EMBL/GenBank/DDBJ databases">
        <authorList>
            <person name="de Groot N.N."/>
        </authorList>
    </citation>
    <scope>NUCLEOTIDE SEQUENCE [LARGE SCALE GENOMIC DNA]</scope>
    <source>
        <strain evidence="2 3">CGMCC 1.10434</strain>
    </source>
</reference>
<dbReference type="AlphaFoldDB" id="A0A1H8MKE8"/>
<proteinExistence type="predicted"/>
<dbReference type="PANTHER" id="PTHR36110">
    <property type="entry name" value="RING-CLEAVING DIOXYGENASE MHQE-RELATED"/>
    <property type="match status" value="1"/>
</dbReference>
<feature type="domain" description="VOC" evidence="1">
    <location>
        <begin position="156"/>
        <end position="282"/>
    </location>
</feature>
<evidence type="ECO:0000259" key="1">
    <source>
        <dbReference type="PROSITE" id="PS51819"/>
    </source>
</evidence>
<dbReference type="InterPro" id="IPR052537">
    <property type="entry name" value="Extradiol_RC_dioxygenase"/>
</dbReference>
<sequence>MQLLGIHHVSALTASAERNYQFYTDVIGLRLVKKSVNQDAPDMYHLFYADEIGRPGTDLTFFEMLGIGQTYRGNNSISLTGLRVANDQALAYWVERFNHYDVKHQGIEQQLGRAVVFFDDPEGQRLMLVSDQHNQGIEAGIPWEKGNVPQEYGITGLGPVRLTVPELVPTERVLVNVMGFKHVSSYPAYQDGQPDVEVYQTGAGGTGGEVHIEVRTDLPRERPGRGSVHHVAFRVKDKKTLNQWFERVKGERMPNSGIVDRYYFQALYFREPNGILYELSTDEPGFAVDESVDQLGETLALPPFLEDRRAEIEATIKPLNTKKRSRG</sequence>
<organism evidence="2 3">
    <name type="scientific">Amphibacillus marinus</name>
    <dbReference type="NCBI Taxonomy" id="872970"/>
    <lineage>
        <taxon>Bacteria</taxon>
        <taxon>Bacillati</taxon>
        <taxon>Bacillota</taxon>
        <taxon>Bacilli</taxon>
        <taxon>Bacillales</taxon>
        <taxon>Bacillaceae</taxon>
        <taxon>Amphibacillus</taxon>
    </lineage>
</organism>
<dbReference type="RefSeq" id="WP_091496666.1">
    <property type="nucleotide sequence ID" value="NZ_FODJ01000004.1"/>
</dbReference>
<protein>
    <submittedName>
        <fullName evidence="2">Glyoxalase family protein</fullName>
    </submittedName>
</protein>
<name>A0A1H8MKE8_9BACI</name>
<dbReference type="EMBL" id="FODJ01000004">
    <property type="protein sequence ID" value="SEO17750.1"/>
    <property type="molecule type" value="Genomic_DNA"/>
</dbReference>
<dbReference type="SUPFAM" id="SSF54593">
    <property type="entry name" value="Glyoxalase/Bleomycin resistance protein/Dihydroxybiphenyl dioxygenase"/>
    <property type="match status" value="1"/>
</dbReference>
<keyword evidence="3" id="KW-1185">Reference proteome</keyword>
<evidence type="ECO:0000313" key="2">
    <source>
        <dbReference type="EMBL" id="SEO17750.1"/>
    </source>
</evidence>
<dbReference type="InterPro" id="IPR037523">
    <property type="entry name" value="VOC_core"/>
</dbReference>
<dbReference type="PROSITE" id="PS51819">
    <property type="entry name" value="VOC"/>
    <property type="match status" value="2"/>
</dbReference>